<dbReference type="GO" id="GO:0046872">
    <property type="term" value="F:metal ion binding"/>
    <property type="evidence" value="ECO:0007669"/>
    <property type="project" value="UniProtKB-KW"/>
</dbReference>
<keyword evidence="2" id="KW-0479">Metal-binding</keyword>
<evidence type="ECO:0000259" key="5">
    <source>
        <dbReference type="Pfam" id="PF12867"/>
    </source>
</evidence>
<evidence type="ECO:0000313" key="7">
    <source>
        <dbReference type="Proteomes" id="UP000244450"/>
    </source>
</evidence>
<dbReference type="EMBL" id="QCYK01000002">
    <property type="protein sequence ID" value="PUZ26004.1"/>
    <property type="molecule type" value="Genomic_DNA"/>
</dbReference>
<dbReference type="Proteomes" id="UP000244450">
    <property type="component" value="Unassembled WGS sequence"/>
</dbReference>
<evidence type="ECO:0000256" key="1">
    <source>
        <dbReference type="ARBA" id="ARBA00022490"/>
    </source>
</evidence>
<evidence type="ECO:0000256" key="2">
    <source>
        <dbReference type="ARBA" id="ARBA00022723"/>
    </source>
</evidence>
<dbReference type="InterPro" id="IPR024775">
    <property type="entry name" value="DinB-like"/>
</dbReference>
<dbReference type="OrthoDB" id="9796039at2"/>
<evidence type="ECO:0000256" key="4">
    <source>
        <dbReference type="ARBA" id="ARBA00022833"/>
    </source>
</evidence>
<dbReference type="Pfam" id="PF12867">
    <property type="entry name" value="DinB_2"/>
    <property type="match status" value="1"/>
</dbReference>
<evidence type="ECO:0000313" key="6">
    <source>
        <dbReference type="EMBL" id="PUZ26004.1"/>
    </source>
</evidence>
<organism evidence="6 7">
    <name type="scientific">Chitinophaga parva</name>
    <dbReference type="NCBI Taxonomy" id="2169414"/>
    <lineage>
        <taxon>Bacteria</taxon>
        <taxon>Pseudomonadati</taxon>
        <taxon>Bacteroidota</taxon>
        <taxon>Chitinophagia</taxon>
        <taxon>Chitinophagales</taxon>
        <taxon>Chitinophagaceae</taxon>
        <taxon>Chitinophaga</taxon>
    </lineage>
</organism>
<sequence length="180" mass="20842">MTTTDIEVLKYPIGKFEAPAEITPQILAGWINDIRHLPTLLEIATQDLDEAQLLTPYRPDGWTVTQVVHHVADSHMNAYIRFKLALTEDNPTIKPYEEHLWAELPDTHKTAINVSNTLLHALHKRWTVLLDNLTPEQWERTFLHPATQRTAALKAVAGMYAWHGRHHLMHIIRLKERMGW</sequence>
<keyword evidence="3 6" id="KW-0378">Hydrolase</keyword>
<name>A0A2T7BIA4_9BACT</name>
<protein>
    <submittedName>
        <fullName evidence="6">Putative metal-dependent hydrolase</fullName>
    </submittedName>
</protein>
<dbReference type="SUPFAM" id="SSF109854">
    <property type="entry name" value="DinB/YfiT-like putative metalloenzymes"/>
    <property type="match status" value="1"/>
</dbReference>
<evidence type="ECO:0000256" key="3">
    <source>
        <dbReference type="ARBA" id="ARBA00022801"/>
    </source>
</evidence>
<dbReference type="HAMAP" id="MF_01256">
    <property type="entry name" value="YfiT_hydrol"/>
    <property type="match status" value="1"/>
</dbReference>
<gene>
    <name evidence="6" type="ORF">DCC81_17320</name>
</gene>
<keyword evidence="7" id="KW-1185">Reference proteome</keyword>
<dbReference type="Gene3D" id="1.20.120.450">
    <property type="entry name" value="dinb family like domain"/>
    <property type="match status" value="1"/>
</dbReference>
<accession>A0A2T7BIA4</accession>
<dbReference type="GO" id="GO:0016787">
    <property type="term" value="F:hydrolase activity"/>
    <property type="evidence" value="ECO:0007669"/>
    <property type="project" value="UniProtKB-KW"/>
</dbReference>
<proteinExistence type="inferred from homology"/>
<keyword evidence="4" id="KW-0862">Zinc</keyword>
<dbReference type="InterPro" id="IPR023774">
    <property type="entry name" value="Put_metal_dep_hydrolase_YfiT"/>
</dbReference>
<dbReference type="InterPro" id="IPR034660">
    <property type="entry name" value="DinB/YfiT-like"/>
</dbReference>
<dbReference type="RefSeq" id="WP_108687841.1">
    <property type="nucleotide sequence ID" value="NZ_QCYK01000002.1"/>
</dbReference>
<dbReference type="AlphaFoldDB" id="A0A2T7BIA4"/>
<feature type="domain" description="DinB-like" evidence="5">
    <location>
        <begin position="39"/>
        <end position="170"/>
    </location>
</feature>
<keyword evidence="1" id="KW-0963">Cytoplasm</keyword>
<reference evidence="6 7" key="1">
    <citation type="submission" date="2018-04" db="EMBL/GenBank/DDBJ databases">
        <title>Chitinophaga fuyangensis sp. nov., isolated from soil in a chemical factory.</title>
        <authorList>
            <person name="Chen K."/>
        </authorList>
    </citation>
    <scope>NUCLEOTIDE SEQUENCE [LARGE SCALE GENOMIC DNA]</scope>
    <source>
        <strain evidence="6 7">LY-1</strain>
    </source>
</reference>
<comment type="caution">
    <text evidence="6">The sequence shown here is derived from an EMBL/GenBank/DDBJ whole genome shotgun (WGS) entry which is preliminary data.</text>
</comment>
<dbReference type="NCBIfam" id="NF009807">
    <property type="entry name" value="PRK13291.1"/>
    <property type="match status" value="1"/>
</dbReference>